<dbReference type="InterPro" id="IPR006574">
    <property type="entry name" value="PRY"/>
</dbReference>
<comment type="caution">
    <text evidence="4">The sequence shown here is derived from an EMBL/GenBank/DDBJ whole genome shotgun (WGS) entry which is preliminary data.</text>
</comment>
<keyword evidence="1" id="KW-0433">Leucine-rich repeat</keyword>
<dbReference type="SMART" id="SM00368">
    <property type="entry name" value="LRR_RI"/>
    <property type="match status" value="5"/>
</dbReference>
<dbReference type="InterPro" id="IPR013320">
    <property type="entry name" value="ConA-like_dom_sf"/>
</dbReference>
<evidence type="ECO:0000256" key="2">
    <source>
        <dbReference type="ARBA" id="ARBA00022737"/>
    </source>
</evidence>
<evidence type="ECO:0000259" key="3">
    <source>
        <dbReference type="Pfam" id="PF13765"/>
    </source>
</evidence>
<evidence type="ECO:0000313" key="5">
    <source>
        <dbReference type="Proteomes" id="UP001187343"/>
    </source>
</evidence>
<keyword evidence="2" id="KW-0677">Repeat</keyword>
<feature type="domain" description="SPRY-associated" evidence="3">
    <location>
        <begin position="193"/>
        <end position="215"/>
    </location>
</feature>
<dbReference type="SUPFAM" id="SSF52047">
    <property type="entry name" value="RNI-like"/>
    <property type="match status" value="1"/>
</dbReference>
<dbReference type="EMBL" id="JAUYZG010000001">
    <property type="protein sequence ID" value="KAK2915858.1"/>
    <property type="molecule type" value="Genomic_DNA"/>
</dbReference>
<dbReference type="InterPro" id="IPR032675">
    <property type="entry name" value="LRR_dom_sf"/>
</dbReference>
<keyword evidence="5" id="KW-1185">Reference proteome</keyword>
<dbReference type="Pfam" id="PF13516">
    <property type="entry name" value="LRR_6"/>
    <property type="match status" value="2"/>
</dbReference>
<dbReference type="PANTHER" id="PTHR24106">
    <property type="entry name" value="NACHT, LRR AND CARD DOMAINS-CONTAINING"/>
    <property type="match status" value="1"/>
</dbReference>
<organism evidence="4 5">
    <name type="scientific">Cirrhinus molitorella</name>
    <name type="common">mud carp</name>
    <dbReference type="NCBI Taxonomy" id="172907"/>
    <lineage>
        <taxon>Eukaryota</taxon>
        <taxon>Metazoa</taxon>
        <taxon>Chordata</taxon>
        <taxon>Craniata</taxon>
        <taxon>Vertebrata</taxon>
        <taxon>Euteleostomi</taxon>
        <taxon>Actinopterygii</taxon>
        <taxon>Neopterygii</taxon>
        <taxon>Teleostei</taxon>
        <taxon>Ostariophysi</taxon>
        <taxon>Cypriniformes</taxon>
        <taxon>Cyprinidae</taxon>
        <taxon>Labeoninae</taxon>
        <taxon>Labeonini</taxon>
        <taxon>Cirrhinus</taxon>
    </lineage>
</organism>
<dbReference type="Pfam" id="PF13765">
    <property type="entry name" value="PRY"/>
    <property type="match status" value="1"/>
</dbReference>
<protein>
    <recommendedName>
        <fullName evidence="3">SPRY-associated domain-containing protein</fullName>
    </recommendedName>
</protein>
<dbReference type="InterPro" id="IPR051261">
    <property type="entry name" value="NLR"/>
</dbReference>
<dbReference type="InterPro" id="IPR001611">
    <property type="entry name" value="Leu-rich_rpt"/>
</dbReference>
<dbReference type="AlphaFoldDB" id="A0AA88QF32"/>
<dbReference type="Gene3D" id="2.60.120.920">
    <property type="match status" value="1"/>
</dbReference>
<gene>
    <name evidence="4" type="ORF">Q8A67_000232</name>
</gene>
<reference evidence="4" key="1">
    <citation type="submission" date="2023-08" db="EMBL/GenBank/DDBJ databases">
        <title>Chromosome-level Genome Assembly of mud carp (Cirrhinus molitorella).</title>
        <authorList>
            <person name="Liu H."/>
        </authorList>
    </citation>
    <scope>NUCLEOTIDE SEQUENCE</scope>
    <source>
        <strain evidence="4">Prfri</strain>
        <tissue evidence="4">Muscle</tissue>
    </source>
</reference>
<dbReference type="SUPFAM" id="SSF49899">
    <property type="entry name" value="Concanavalin A-like lectins/glucanases"/>
    <property type="match status" value="1"/>
</dbReference>
<dbReference type="Gene3D" id="3.80.10.10">
    <property type="entry name" value="Ribonuclease Inhibitor"/>
    <property type="match status" value="1"/>
</dbReference>
<sequence>MQKLHRFLGPATDEACQYCGIVGKNPLLLRELNLSEHKLGNTRVKQIAALLQDKHCQLNKLTLSGCLVKEEGCAALASALSSNLSHLRELDLSGNDLQDTGVKLLSAGLKNPNQLNILRLSGCMVTEEGCAALASALSSNPSHLRELDLSYNHPGESGVKLLSETLNHLDKLKVDHGGEFRIRAGLHKYACDLTLDPNTANKHLILSDDNRKATVTLGA</sequence>
<proteinExistence type="predicted"/>
<dbReference type="InterPro" id="IPR043136">
    <property type="entry name" value="B30.2/SPRY_sf"/>
</dbReference>
<evidence type="ECO:0000256" key="1">
    <source>
        <dbReference type="ARBA" id="ARBA00022614"/>
    </source>
</evidence>
<dbReference type="Proteomes" id="UP001187343">
    <property type="component" value="Unassembled WGS sequence"/>
</dbReference>
<evidence type="ECO:0000313" key="4">
    <source>
        <dbReference type="EMBL" id="KAK2915858.1"/>
    </source>
</evidence>
<accession>A0AA88QF32</accession>
<name>A0AA88QF32_9TELE</name>